<protein>
    <submittedName>
        <fullName evidence="1">Uncharacterized protein</fullName>
    </submittedName>
</protein>
<sequence>MRKYFHIKIKIVKITFFPLFFLSFAAHPISPTIKSLCVMSMLLRVSVFRQ</sequence>
<proteinExistence type="predicted"/>
<dbReference type="EMBL" id="KQ422794">
    <property type="protein sequence ID" value="KOF74194.1"/>
    <property type="molecule type" value="Genomic_DNA"/>
</dbReference>
<accession>A0A0L8GBI3</accession>
<gene>
    <name evidence="1" type="ORF">OCBIM_22036574mg</name>
</gene>
<reference evidence="1" key="1">
    <citation type="submission" date="2015-07" db="EMBL/GenBank/DDBJ databases">
        <title>MeaNS - Measles Nucleotide Surveillance Program.</title>
        <authorList>
            <person name="Tran T."/>
            <person name="Druce J."/>
        </authorList>
    </citation>
    <scope>NUCLEOTIDE SEQUENCE</scope>
    <source>
        <strain evidence="1">UCB-OBI-ISO-001</strain>
        <tissue evidence="1">Gonad</tissue>
    </source>
</reference>
<evidence type="ECO:0000313" key="1">
    <source>
        <dbReference type="EMBL" id="KOF74194.1"/>
    </source>
</evidence>
<organism evidence="1">
    <name type="scientific">Octopus bimaculoides</name>
    <name type="common">California two-spotted octopus</name>
    <dbReference type="NCBI Taxonomy" id="37653"/>
    <lineage>
        <taxon>Eukaryota</taxon>
        <taxon>Metazoa</taxon>
        <taxon>Spiralia</taxon>
        <taxon>Lophotrochozoa</taxon>
        <taxon>Mollusca</taxon>
        <taxon>Cephalopoda</taxon>
        <taxon>Coleoidea</taxon>
        <taxon>Octopodiformes</taxon>
        <taxon>Octopoda</taxon>
        <taxon>Incirrata</taxon>
        <taxon>Octopodidae</taxon>
        <taxon>Octopus</taxon>
    </lineage>
</organism>
<name>A0A0L8GBI3_OCTBM</name>
<dbReference type="AlphaFoldDB" id="A0A0L8GBI3"/>